<organism evidence="1 2">
    <name type="scientific">Labrys wisconsinensis</name>
    <dbReference type="NCBI Taxonomy" id="425677"/>
    <lineage>
        <taxon>Bacteria</taxon>
        <taxon>Pseudomonadati</taxon>
        <taxon>Pseudomonadota</taxon>
        <taxon>Alphaproteobacteria</taxon>
        <taxon>Hyphomicrobiales</taxon>
        <taxon>Xanthobacteraceae</taxon>
        <taxon>Labrys</taxon>
    </lineage>
</organism>
<gene>
    <name evidence="1" type="ORF">QO011_004579</name>
</gene>
<sequence length="125" mass="14173">MLRMRRGYVAEMTETITLWRPVGPEELALIRAAGMRAFPPRLPEQPIFYPVLSEDYAISIARDWNVPASGAGYVTRFAVRRDFLDAYAVQEAGSRDLREYWIPAEDLPAFNAALVGPIEITKQFP</sequence>
<evidence type="ECO:0000313" key="2">
    <source>
        <dbReference type="Proteomes" id="UP001242480"/>
    </source>
</evidence>
<protein>
    <recommendedName>
        <fullName evidence="3">ADP-ribosylation/crystallin J1</fullName>
    </recommendedName>
</protein>
<dbReference type="EMBL" id="JAUSVX010000009">
    <property type="protein sequence ID" value="MDQ0471554.1"/>
    <property type="molecule type" value="Genomic_DNA"/>
</dbReference>
<evidence type="ECO:0008006" key="3">
    <source>
        <dbReference type="Google" id="ProtNLM"/>
    </source>
</evidence>
<proteinExistence type="predicted"/>
<comment type="caution">
    <text evidence="1">The sequence shown here is derived from an EMBL/GenBank/DDBJ whole genome shotgun (WGS) entry which is preliminary data.</text>
</comment>
<keyword evidence="2" id="KW-1185">Reference proteome</keyword>
<dbReference type="Proteomes" id="UP001242480">
    <property type="component" value="Unassembled WGS sequence"/>
</dbReference>
<reference evidence="1 2" key="1">
    <citation type="submission" date="2023-07" db="EMBL/GenBank/DDBJ databases">
        <title>Genomic Encyclopedia of Type Strains, Phase IV (KMG-IV): sequencing the most valuable type-strain genomes for metagenomic binning, comparative biology and taxonomic classification.</title>
        <authorList>
            <person name="Goeker M."/>
        </authorList>
    </citation>
    <scope>NUCLEOTIDE SEQUENCE [LARGE SCALE GENOMIC DNA]</scope>
    <source>
        <strain evidence="1 2">DSM 19619</strain>
    </source>
</reference>
<evidence type="ECO:0000313" key="1">
    <source>
        <dbReference type="EMBL" id="MDQ0471554.1"/>
    </source>
</evidence>
<accession>A0ABU0JE47</accession>
<name>A0ABU0JE47_9HYPH</name>